<dbReference type="InterPro" id="IPR034751">
    <property type="entry name" value="Yippee"/>
</dbReference>
<evidence type="ECO:0000256" key="4">
    <source>
        <dbReference type="RuleBase" id="RU110713"/>
    </source>
</evidence>
<dbReference type="Pfam" id="PF03226">
    <property type="entry name" value="Yippee-Mis18"/>
    <property type="match status" value="1"/>
</dbReference>
<dbReference type="PANTHER" id="PTHR13848">
    <property type="entry name" value="PROTEIN YIPPEE-LIKE CG15309-RELATED"/>
    <property type="match status" value="1"/>
</dbReference>
<evidence type="ECO:0000256" key="2">
    <source>
        <dbReference type="ARBA" id="ARBA00022723"/>
    </source>
</evidence>
<dbReference type="AlphaFoldDB" id="A0ABD3AKL4"/>
<dbReference type="GO" id="GO:0046872">
    <property type="term" value="F:metal ion binding"/>
    <property type="evidence" value="ECO:0007669"/>
    <property type="project" value="UniProtKB-KW"/>
</dbReference>
<keyword evidence="2" id="KW-0479">Metal-binding</keyword>
<comment type="caution">
    <text evidence="6">The sequence shown here is derived from an EMBL/GenBank/DDBJ whole genome shotgun (WGS) entry which is preliminary data.</text>
</comment>
<protein>
    <recommendedName>
        <fullName evidence="4">Protein yippee-like</fullName>
    </recommendedName>
</protein>
<evidence type="ECO:0000256" key="1">
    <source>
        <dbReference type="ARBA" id="ARBA00005613"/>
    </source>
</evidence>
<sequence length="130" mass="14587">MGRLFLISLEGNFYSCKHCQAHLAHSDDLISKSFHSRRGKAYLFNKVVNVTIGEKEERTMTTGIYTVVDIFCVGCGSLIGWKYEVASEKSEEYKEGKYIIERFKVLGPDSGHYVISHDGQLLGGDSDDDV</sequence>
<gene>
    <name evidence="6" type="ORF">ACH5RR_005219</name>
</gene>
<keyword evidence="7" id="KW-1185">Reference proteome</keyword>
<dbReference type="InterPro" id="IPR039058">
    <property type="entry name" value="Yippee_fam"/>
</dbReference>
<accession>A0ABD3AKL4</accession>
<dbReference type="PROSITE" id="PS51792">
    <property type="entry name" value="YIPPEE"/>
    <property type="match status" value="1"/>
</dbReference>
<evidence type="ECO:0000259" key="5">
    <source>
        <dbReference type="PROSITE" id="PS51792"/>
    </source>
</evidence>
<dbReference type="EMBL" id="JBJUIK010000003">
    <property type="protein sequence ID" value="KAL3531698.1"/>
    <property type="molecule type" value="Genomic_DNA"/>
</dbReference>
<evidence type="ECO:0000313" key="7">
    <source>
        <dbReference type="Proteomes" id="UP001630127"/>
    </source>
</evidence>
<name>A0ABD3AKL4_9GENT</name>
<evidence type="ECO:0000313" key="6">
    <source>
        <dbReference type="EMBL" id="KAL3531698.1"/>
    </source>
</evidence>
<keyword evidence="3" id="KW-0862">Zinc</keyword>
<feature type="domain" description="Yippee" evidence="5">
    <location>
        <begin position="12"/>
        <end position="109"/>
    </location>
</feature>
<proteinExistence type="inferred from homology"/>
<comment type="similarity">
    <text evidence="1 4">Belongs to the yippee family.</text>
</comment>
<organism evidence="6 7">
    <name type="scientific">Cinchona calisaya</name>
    <dbReference type="NCBI Taxonomy" id="153742"/>
    <lineage>
        <taxon>Eukaryota</taxon>
        <taxon>Viridiplantae</taxon>
        <taxon>Streptophyta</taxon>
        <taxon>Embryophyta</taxon>
        <taxon>Tracheophyta</taxon>
        <taxon>Spermatophyta</taxon>
        <taxon>Magnoliopsida</taxon>
        <taxon>eudicotyledons</taxon>
        <taxon>Gunneridae</taxon>
        <taxon>Pentapetalae</taxon>
        <taxon>asterids</taxon>
        <taxon>lamiids</taxon>
        <taxon>Gentianales</taxon>
        <taxon>Rubiaceae</taxon>
        <taxon>Cinchonoideae</taxon>
        <taxon>Cinchoneae</taxon>
        <taxon>Cinchona</taxon>
    </lineage>
</organism>
<reference evidence="6 7" key="1">
    <citation type="submission" date="2024-11" db="EMBL/GenBank/DDBJ databases">
        <title>A near-complete genome assembly of Cinchona calisaya.</title>
        <authorList>
            <person name="Lian D.C."/>
            <person name="Zhao X.W."/>
            <person name="Wei L."/>
        </authorList>
    </citation>
    <scope>NUCLEOTIDE SEQUENCE [LARGE SCALE GENOMIC DNA]</scope>
    <source>
        <tissue evidence="6">Nenye</tissue>
    </source>
</reference>
<evidence type="ECO:0000256" key="3">
    <source>
        <dbReference type="ARBA" id="ARBA00022833"/>
    </source>
</evidence>
<dbReference type="InterPro" id="IPR004910">
    <property type="entry name" value="Yippee/Mis18/Cereblon"/>
</dbReference>
<dbReference type="Proteomes" id="UP001630127">
    <property type="component" value="Unassembled WGS sequence"/>
</dbReference>